<organism evidence="1 2">
    <name type="scientific">Haloterrigena salifodinae</name>
    <dbReference type="NCBI Taxonomy" id="2675099"/>
    <lineage>
        <taxon>Archaea</taxon>
        <taxon>Methanobacteriati</taxon>
        <taxon>Methanobacteriota</taxon>
        <taxon>Stenosarchaea group</taxon>
        <taxon>Halobacteria</taxon>
        <taxon>Halobacteriales</taxon>
        <taxon>Natrialbaceae</taxon>
        <taxon>Haloterrigena</taxon>
    </lineage>
</organism>
<evidence type="ECO:0000313" key="1">
    <source>
        <dbReference type="EMBL" id="QRV16016.1"/>
    </source>
</evidence>
<dbReference type="Proteomes" id="UP000637819">
    <property type="component" value="Chromosome"/>
</dbReference>
<protein>
    <submittedName>
        <fullName evidence="1">Uncharacterized protein</fullName>
    </submittedName>
</protein>
<gene>
    <name evidence="1" type="ORF">JMJ58_03715</name>
</gene>
<accession>A0A8T8E3A6</accession>
<dbReference type="GeneID" id="62874201"/>
<dbReference type="AlphaFoldDB" id="A0A8T8E3A6"/>
<keyword evidence="2" id="KW-1185">Reference proteome</keyword>
<reference evidence="1 2" key="1">
    <citation type="submission" date="2021-01" db="EMBL/GenBank/DDBJ databases">
        <title>Genome Sequence and Methylation Pattern of Haloterrigena salifodinae BOL5-1, An Extremely Halophilic Archaeon from a Bolivian Salt Mine.</title>
        <authorList>
            <person name="DasSarma P."/>
            <person name="Anton B.P."/>
            <person name="DasSarma S.L."/>
            <person name="von Ehrenheim H.A.L."/>
            <person name="Martinez F.L."/>
            <person name="Guzman D."/>
            <person name="Roberts R.J."/>
            <person name="DasSarma S."/>
        </authorList>
    </citation>
    <scope>NUCLEOTIDE SEQUENCE [LARGE SCALE GENOMIC DNA]</scope>
    <source>
        <strain evidence="1 2">BOL5-1</strain>
    </source>
</reference>
<proteinExistence type="predicted"/>
<name>A0A8T8E3A6_9EURY</name>
<dbReference type="KEGG" id="hsal:JMJ58_03715"/>
<sequence length="80" mass="9391">MSQPAPASCFGFYVLQHIVEEEEWFEAQDIVDNTRLAKPTVNAYLKEIREMQDREEVEVIEVRKREGDRRGGALEYRFAV</sequence>
<evidence type="ECO:0000313" key="2">
    <source>
        <dbReference type="Proteomes" id="UP000637819"/>
    </source>
</evidence>
<dbReference type="EMBL" id="CP069188">
    <property type="protein sequence ID" value="QRV16016.1"/>
    <property type="molecule type" value="Genomic_DNA"/>
</dbReference>
<dbReference type="RefSeq" id="WP_204748399.1">
    <property type="nucleotide sequence ID" value="NZ_CP069188.1"/>
</dbReference>